<feature type="non-terminal residue" evidence="6">
    <location>
        <position position="1"/>
    </location>
</feature>
<dbReference type="Gene3D" id="3.30.420.10">
    <property type="entry name" value="Ribonuclease H-like superfamily/Ribonuclease H"/>
    <property type="match status" value="1"/>
</dbReference>
<evidence type="ECO:0000256" key="1">
    <source>
        <dbReference type="ARBA" id="ARBA00022723"/>
    </source>
</evidence>
<feature type="domain" description="GAG-pre-integrase" evidence="5">
    <location>
        <begin position="587"/>
        <end position="659"/>
    </location>
</feature>
<feature type="coiled-coil region" evidence="3">
    <location>
        <begin position="381"/>
        <end position="444"/>
    </location>
</feature>
<dbReference type="SUPFAM" id="SSF53098">
    <property type="entry name" value="Ribonuclease H-like"/>
    <property type="match status" value="1"/>
</dbReference>
<reference evidence="6" key="1">
    <citation type="journal article" date="2019" name="Sci. Rep.">
        <title>Draft genome of Tanacetum cinerariifolium, the natural source of mosquito coil.</title>
        <authorList>
            <person name="Yamashiro T."/>
            <person name="Shiraishi A."/>
            <person name="Satake H."/>
            <person name="Nakayama K."/>
        </authorList>
    </citation>
    <scope>NUCLEOTIDE SEQUENCE</scope>
</reference>
<keyword evidence="3" id="KW-0175">Coiled coil</keyword>
<dbReference type="PANTHER" id="PTHR42648">
    <property type="entry name" value="TRANSPOSASE, PUTATIVE-RELATED"/>
    <property type="match status" value="1"/>
</dbReference>
<dbReference type="Pfam" id="PF13976">
    <property type="entry name" value="gag_pre-integrs"/>
    <property type="match status" value="1"/>
</dbReference>
<name>A0A699IBI3_TANCI</name>
<proteinExistence type="predicted"/>
<dbReference type="InterPro" id="IPR025724">
    <property type="entry name" value="GAG-pre-integrase_dom"/>
</dbReference>
<evidence type="ECO:0000256" key="3">
    <source>
        <dbReference type="SAM" id="Coils"/>
    </source>
</evidence>
<feature type="domain" description="Reverse transcriptase Ty1/copia-type" evidence="4">
    <location>
        <begin position="163"/>
        <end position="227"/>
    </location>
</feature>
<dbReference type="InterPro" id="IPR039537">
    <property type="entry name" value="Retrotran_Ty1/copia-like"/>
</dbReference>
<dbReference type="InterPro" id="IPR013103">
    <property type="entry name" value="RVT_2"/>
</dbReference>
<dbReference type="AlphaFoldDB" id="A0A699IBI3"/>
<dbReference type="GO" id="GO:0016787">
    <property type="term" value="F:hydrolase activity"/>
    <property type="evidence" value="ECO:0007669"/>
    <property type="project" value="UniProtKB-KW"/>
</dbReference>
<gene>
    <name evidence="6" type="ORF">Tci_489224</name>
</gene>
<dbReference type="GO" id="GO:0003676">
    <property type="term" value="F:nucleic acid binding"/>
    <property type="evidence" value="ECO:0007669"/>
    <property type="project" value="InterPro"/>
</dbReference>
<evidence type="ECO:0000256" key="2">
    <source>
        <dbReference type="ARBA" id="ARBA00022801"/>
    </source>
</evidence>
<dbReference type="PANTHER" id="PTHR42648:SF18">
    <property type="entry name" value="RETROTRANSPOSON, UNCLASSIFIED-LIKE PROTEIN"/>
    <property type="match status" value="1"/>
</dbReference>
<evidence type="ECO:0000259" key="4">
    <source>
        <dbReference type="Pfam" id="PF07727"/>
    </source>
</evidence>
<dbReference type="GO" id="GO:0046872">
    <property type="term" value="F:metal ion binding"/>
    <property type="evidence" value="ECO:0007669"/>
    <property type="project" value="UniProtKB-KW"/>
</dbReference>
<dbReference type="InterPro" id="IPR036397">
    <property type="entry name" value="RNaseH_sf"/>
</dbReference>
<evidence type="ECO:0000259" key="5">
    <source>
        <dbReference type="Pfam" id="PF13976"/>
    </source>
</evidence>
<feature type="non-terminal residue" evidence="6">
    <location>
        <position position="851"/>
    </location>
</feature>
<keyword evidence="2" id="KW-0378">Hydrolase</keyword>
<evidence type="ECO:0000313" key="6">
    <source>
        <dbReference type="EMBL" id="GEZ17251.1"/>
    </source>
</evidence>
<comment type="caution">
    <text evidence="6">The sequence shown here is derived from an EMBL/GenBank/DDBJ whole genome shotgun (WGS) entry which is preliminary data.</text>
</comment>
<sequence length="851" mass="98395">TYHVTFDESTEAIRFTNTLVDEIRIDDSSRYPLEEFIHKDDPSRLYQLNSDISYYVIPQGCSLVELSYEKHVPKVIALNEHETPHTQDVEGPPDLISNEGTHEQNVQNEEIITQPTKGPTRNNTKVSVSIIESLVPDVPQSQISHQANINSHPPPHDRWSKEQHIELFKKLMTKKFEMSMIGELTYFLGLQIKQDDNEISISQEHYTRILLKKYEISDSFSVKTPMVPPNNLGLNLAGKPVNETSYRGMVGSLMYLTARRCDIQFSIVLCTRYQSNPKESHLIAVKRILRYLKGTLTLGLYYLKRLGFNLKGYSNSDYVGCNMDKKAPQVPIKYLVENWFVGVLRNSSQWLCPSSPALQDDLILSVIEQLKTKVVNYTKIKQDNKNINEILTAELERYKNQERILKEQNNIDKASVSYEQSLEIEKLKHTLPEHLKEKESLEQKINYVNASLKSKSVKKPVNRKFWQPTRKMFTTVGHIWRPTGRNFTLVGNVCPLTRITTTAIVPLREPIPKERNTDKPVVTLVYSRKSKAAKKKVLDLLRGRTRAQSILDGKFCDSDVEVAFRQHTCFIRNLDGVDLLTSSRGNNLYTLYLQDMMASLPICLLSMVSKTMSWLWHRRLSHLNFGAINHLARQGLVRGLPKLKFEKYHLYSACAMGKSTKKSHKPKFEGTNQEKLYLLHMDHCGPMHVESINGKKYILVIVDDYSRFTWVKFLRSKDEALDFIIKFLKMIQIRLNVPVRQAVATACYTQNRSIIRLRHGKTPHLEYAFLGNNEEWPVIIVKDLSSNKKIDLINVLKTRKKAIAWKLTDIKGIDPNFVRTRFYLKKNTPQKYNLREGLIRKSMTLSKRKLK</sequence>
<organism evidence="6">
    <name type="scientific">Tanacetum cinerariifolium</name>
    <name type="common">Dalmatian daisy</name>
    <name type="synonym">Chrysanthemum cinerariifolium</name>
    <dbReference type="NCBI Taxonomy" id="118510"/>
    <lineage>
        <taxon>Eukaryota</taxon>
        <taxon>Viridiplantae</taxon>
        <taxon>Streptophyta</taxon>
        <taxon>Embryophyta</taxon>
        <taxon>Tracheophyta</taxon>
        <taxon>Spermatophyta</taxon>
        <taxon>Magnoliopsida</taxon>
        <taxon>eudicotyledons</taxon>
        <taxon>Gunneridae</taxon>
        <taxon>Pentapetalae</taxon>
        <taxon>asterids</taxon>
        <taxon>campanulids</taxon>
        <taxon>Asterales</taxon>
        <taxon>Asteraceae</taxon>
        <taxon>Asteroideae</taxon>
        <taxon>Anthemideae</taxon>
        <taxon>Anthemidinae</taxon>
        <taxon>Tanacetum</taxon>
    </lineage>
</organism>
<dbReference type="InterPro" id="IPR012337">
    <property type="entry name" value="RNaseH-like_sf"/>
</dbReference>
<protein>
    <submittedName>
        <fullName evidence="6">Uncharacterized mitochondrial protein AtMg00810-like</fullName>
    </submittedName>
</protein>
<dbReference type="EMBL" id="BKCJ010248538">
    <property type="protein sequence ID" value="GEZ17251.1"/>
    <property type="molecule type" value="Genomic_DNA"/>
</dbReference>
<dbReference type="Pfam" id="PF07727">
    <property type="entry name" value="RVT_2"/>
    <property type="match status" value="1"/>
</dbReference>
<keyword evidence="1" id="KW-0479">Metal-binding</keyword>
<accession>A0A699IBI3</accession>